<accession>A0A1G8NAI7</accession>
<dbReference type="STRING" id="571298.SAMN04488026_100716"/>
<dbReference type="InterPro" id="IPR014017">
    <property type="entry name" value="DNA_helicase_UvrD-like_C"/>
</dbReference>
<dbReference type="PROSITE" id="PS51198">
    <property type="entry name" value="UVRD_HELICASE_ATP_BIND"/>
    <property type="match status" value="1"/>
</dbReference>
<feature type="region of interest" description="Disordered" evidence="16">
    <location>
        <begin position="907"/>
        <end position="947"/>
    </location>
</feature>
<evidence type="ECO:0000256" key="15">
    <source>
        <dbReference type="PROSITE-ProRule" id="PRU00560"/>
    </source>
</evidence>
<protein>
    <recommendedName>
        <fullName evidence="12">DNA 3'-5' helicase</fullName>
        <ecNumber evidence="12">5.6.2.4</ecNumber>
    </recommendedName>
    <alternativeName>
        <fullName evidence="13">DNA 3'-5' helicase II</fullName>
    </alternativeName>
</protein>
<dbReference type="PANTHER" id="PTHR11070">
    <property type="entry name" value="UVRD / RECB / PCRA DNA HELICASE FAMILY MEMBER"/>
    <property type="match status" value="1"/>
</dbReference>
<keyword evidence="8" id="KW-0238">DNA-binding</keyword>
<dbReference type="SUPFAM" id="SSF52980">
    <property type="entry name" value="Restriction endonuclease-like"/>
    <property type="match status" value="1"/>
</dbReference>
<evidence type="ECO:0000256" key="5">
    <source>
        <dbReference type="ARBA" id="ARBA00022806"/>
    </source>
</evidence>
<organism evidence="19 20">
    <name type="scientific">Aliiruegeria lutimaris</name>
    <dbReference type="NCBI Taxonomy" id="571298"/>
    <lineage>
        <taxon>Bacteria</taxon>
        <taxon>Pseudomonadati</taxon>
        <taxon>Pseudomonadota</taxon>
        <taxon>Alphaproteobacteria</taxon>
        <taxon>Rhodobacterales</taxon>
        <taxon>Roseobacteraceae</taxon>
        <taxon>Aliiruegeria</taxon>
    </lineage>
</organism>
<dbReference type="InterPro" id="IPR011335">
    <property type="entry name" value="Restrct_endonuc-II-like"/>
</dbReference>
<keyword evidence="6" id="KW-0269">Exonuclease</keyword>
<evidence type="ECO:0000256" key="13">
    <source>
        <dbReference type="ARBA" id="ARBA00034923"/>
    </source>
</evidence>
<comment type="catalytic activity">
    <reaction evidence="11">
        <text>Couples ATP hydrolysis with the unwinding of duplex DNA by translocating in the 3'-5' direction.</text>
        <dbReference type="EC" id="5.6.2.4"/>
    </reaction>
</comment>
<dbReference type="EC" id="5.6.2.4" evidence="12"/>
<name>A0A1G8NAI7_9RHOB</name>
<sequence>MSGFDEATQRQIEAANPRASTWLSANAGSGKTRVLTDRVALLLLGDVPPQNILCLTYTKAAASEMQNRLFKRLGEWAMLEDANLRTALGKLGVPVALDAETLSKARRLFAGAIETPGGLKIQTIHSFCAGILRRFPLEAAVSPGFTEMDDEAAARLQVQVLDHVAATEPALFAEMAALVSDADMTGLAAQLSSNRENFKEPPDWNRALHSVGLPDGFTPETALAEIAAALEDPAMEQVADLLLAQSKTMQEFAAELRSLRATGLGADGFTLLVKRCLYASGDNMNQPKPSVLTKNARTDLGPLADDIDALAETVAAAKQAFLAHDVALKSHVLHRFAAAFLPEYARQKELGGWLDFDDQIQKAEALLAREGVAEWVLYKLDGGIDHILVDEAQDTSPLQWRVIEHLTREFTSGTGVSEAGERSIFVVGDLKQSIYSFQGADPTGFINMRRAFAEKLTHIDLTLQQLELKYSFRSSGEILSTVDVTFGADNTHGMGGAVSHVAFKSALPGRVDLWPVIEPKPKPEKREWYDPIDMVSDEHHVVELAQHVARQAREMVDSGFLWEERDGGFHPRPIHAGDILILVQGRGGGSNVSLFQEIIAACKGQGLDVAGADVLKLGEELAVRDILSVLAFLSMPEDDLALAEALRSPLLGWSEAALYDLATERAEKEYLWAALRRRQEEFAETYAILRDLRDVADYLRPYDLIERLLTRHNGRRRLMARLGEEASDGVDALLTQALAFEQAEATSLTGFLARMEGAEVDVKRRAEGRGRKLRVMTVHGSKGLESPIVILPDCGNRRQSREFRGDLLPTEGAPLWNAAKAQSPEPVNALRQIAIDKRAEESQRLLYVAMTRAEQWLIVAAAGDLGKAGDSWYEQVRAGLEEAGAGAQEFPAGEGLRLQAEAWNSACRPDGMDSEERKTTELPAWASSPASPPIRTEGTLSPSDLGGAKIVPGDSDGLSEEEAKLHGTRIHLLLEQLPNFAAESWPEAVETLLGPDVSPADANKMLTGARHILENEALEFLFAADTLAEVDISANLSELAGRRVHGAIDRLVIRPDSVQAVDFKTNAREPATASETPEGLLRQMGAYAAALKQVFPGRRVETAILWTRSGRLMALPDEMVHAAVSSAALP</sequence>
<evidence type="ECO:0000313" key="19">
    <source>
        <dbReference type="EMBL" id="SDI77299.1"/>
    </source>
</evidence>
<evidence type="ECO:0000256" key="11">
    <source>
        <dbReference type="ARBA" id="ARBA00034617"/>
    </source>
</evidence>
<feature type="binding site" evidence="15">
    <location>
        <begin position="25"/>
        <end position="32"/>
    </location>
    <ligand>
        <name>ATP</name>
        <dbReference type="ChEBI" id="CHEBI:30616"/>
    </ligand>
</feature>
<evidence type="ECO:0000256" key="3">
    <source>
        <dbReference type="ARBA" id="ARBA00022763"/>
    </source>
</evidence>
<keyword evidence="3" id="KW-0227">DNA damage</keyword>
<dbReference type="InterPro" id="IPR014016">
    <property type="entry name" value="UvrD-like_ATP-bd"/>
</dbReference>
<dbReference type="PROSITE" id="PS51217">
    <property type="entry name" value="UVRD_HELICASE_CTER"/>
    <property type="match status" value="1"/>
</dbReference>
<dbReference type="GO" id="GO:0000725">
    <property type="term" value="P:recombinational repair"/>
    <property type="evidence" value="ECO:0007669"/>
    <property type="project" value="TreeGrafter"/>
</dbReference>
<evidence type="ECO:0000256" key="1">
    <source>
        <dbReference type="ARBA" id="ARBA00022722"/>
    </source>
</evidence>
<evidence type="ECO:0000256" key="2">
    <source>
        <dbReference type="ARBA" id="ARBA00022741"/>
    </source>
</evidence>
<dbReference type="PANTHER" id="PTHR11070:SF2">
    <property type="entry name" value="ATP-DEPENDENT DNA HELICASE SRS2"/>
    <property type="match status" value="1"/>
</dbReference>
<dbReference type="RefSeq" id="WP_093150792.1">
    <property type="nucleotide sequence ID" value="NZ_FNEK01000007.1"/>
</dbReference>
<keyword evidence="9" id="KW-0234">DNA repair</keyword>
<dbReference type="InterPro" id="IPR038726">
    <property type="entry name" value="PDDEXK_AddAB-type"/>
</dbReference>
<feature type="domain" description="UvrD-like helicase ATP-binding" evidence="17">
    <location>
        <begin position="4"/>
        <end position="475"/>
    </location>
</feature>
<dbReference type="GO" id="GO:0033202">
    <property type="term" value="C:DNA helicase complex"/>
    <property type="evidence" value="ECO:0007669"/>
    <property type="project" value="TreeGrafter"/>
</dbReference>
<evidence type="ECO:0000259" key="18">
    <source>
        <dbReference type="PROSITE" id="PS51217"/>
    </source>
</evidence>
<reference evidence="19 20" key="1">
    <citation type="submission" date="2016-10" db="EMBL/GenBank/DDBJ databases">
        <authorList>
            <person name="de Groot N.N."/>
        </authorList>
    </citation>
    <scope>NUCLEOTIDE SEQUENCE [LARGE SCALE GENOMIC DNA]</scope>
    <source>
        <strain evidence="19 20">DSM 25294</strain>
    </source>
</reference>
<dbReference type="OrthoDB" id="9810135at2"/>
<keyword evidence="1" id="KW-0540">Nuclease</keyword>
<dbReference type="GO" id="GO:0003677">
    <property type="term" value="F:DNA binding"/>
    <property type="evidence" value="ECO:0007669"/>
    <property type="project" value="UniProtKB-KW"/>
</dbReference>
<evidence type="ECO:0000256" key="8">
    <source>
        <dbReference type="ARBA" id="ARBA00023125"/>
    </source>
</evidence>
<dbReference type="InterPro" id="IPR000212">
    <property type="entry name" value="DNA_helicase_UvrD/REP"/>
</dbReference>
<dbReference type="Gene3D" id="1.10.486.10">
    <property type="entry name" value="PCRA, domain 4"/>
    <property type="match status" value="1"/>
</dbReference>
<dbReference type="Pfam" id="PF13361">
    <property type="entry name" value="UvrD_C"/>
    <property type="match status" value="1"/>
</dbReference>
<evidence type="ECO:0000256" key="4">
    <source>
        <dbReference type="ARBA" id="ARBA00022801"/>
    </source>
</evidence>
<keyword evidence="2 15" id="KW-0547">Nucleotide-binding</keyword>
<dbReference type="Gene3D" id="3.30.160.800">
    <property type="match status" value="1"/>
</dbReference>
<proteinExistence type="predicted"/>
<dbReference type="InterPro" id="IPR014151">
    <property type="entry name" value="DNA_helicase_AddA"/>
</dbReference>
<keyword evidence="20" id="KW-1185">Reference proteome</keyword>
<dbReference type="EMBL" id="FNEK01000007">
    <property type="protein sequence ID" value="SDI77299.1"/>
    <property type="molecule type" value="Genomic_DNA"/>
</dbReference>
<dbReference type="Gene3D" id="3.40.50.300">
    <property type="entry name" value="P-loop containing nucleotide triphosphate hydrolases"/>
    <property type="match status" value="3"/>
</dbReference>
<feature type="domain" description="UvrD-like helicase C-terminal" evidence="18">
    <location>
        <begin position="501"/>
        <end position="783"/>
    </location>
</feature>
<evidence type="ECO:0000259" key="17">
    <source>
        <dbReference type="PROSITE" id="PS51198"/>
    </source>
</evidence>
<dbReference type="GO" id="GO:0043138">
    <property type="term" value="F:3'-5' DNA helicase activity"/>
    <property type="evidence" value="ECO:0007669"/>
    <property type="project" value="UniProtKB-EC"/>
</dbReference>
<evidence type="ECO:0000256" key="16">
    <source>
        <dbReference type="SAM" id="MobiDB-lite"/>
    </source>
</evidence>
<dbReference type="Proteomes" id="UP000199382">
    <property type="component" value="Unassembled WGS sequence"/>
</dbReference>
<evidence type="ECO:0000256" key="10">
    <source>
        <dbReference type="ARBA" id="ARBA00023235"/>
    </source>
</evidence>
<dbReference type="InterPro" id="IPR027417">
    <property type="entry name" value="P-loop_NTPase"/>
</dbReference>
<keyword evidence="4 15" id="KW-0378">Hydrolase</keyword>
<dbReference type="AlphaFoldDB" id="A0A1G8NAI7"/>
<keyword evidence="10" id="KW-0413">Isomerase</keyword>
<dbReference type="Pfam" id="PF12705">
    <property type="entry name" value="PDDEXK_1"/>
    <property type="match status" value="1"/>
</dbReference>
<dbReference type="GO" id="GO:0005524">
    <property type="term" value="F:ATP binding"/>
    <property type="evidence" value="ECO:0007669"/>
    <property type="project" value="UniProtKB-UniRule"/>
</dbReference>
<evidence type="ECO:0000313" key="20">
    <source>
        <dbReference type="Proteomes" id="UP000199382"/>
    </source>
</evidence>
<dbReference type="GO" id="GO:0005829">
    <property type="term" value="C:cytosol"/>
    <property type="evidence" value="ECO:0007669"/>
    <property type="project" value="TreeGrafter"/>
</dbReference>
<dbReference type="Gene3D" id="3.90.320.10">
    <property type="match status" value="1"/>
</dbReference>
<evidence type="ECO:0000256" key="6">
    <source>
        <dbReference type="ARBA" id="ARBA00022839"/>
    </source>
</evidence>
<dbReference type="SUPFAM" id="SSF52540">
    <property type="entry name" value="P-loop containing nucleoside triphosphate hydrolases"/>
    <property type="match status" value="1"/>
</dbReference>
<keyword evidence="5 15" id="KW-0347">Helicase</keyword>
<dbReference type="Pfam" id="PF00580">
    <property type="entry name" value="UvrD-helicase"/>
    <property type="match status" value="1"/>
</dbReference>
<dbReference type="NCBIfam" id="TIGR02784">
    <property type="entry name" value="addA_alphas"/>
    <property type="match status" value="1"/>
</dbReference>
<keyword evidence="7 15" id="KW-0067">ATP-binding</keyword>
<evidence type="ECO:0000256" key="14">
    <source>
        <dbReference type="ARBA" id="ARBA00048988"/>
    </source>
</evidence>
<gene>
    <name evidence="19" type="ORF">SAMN04488026_100716</name>
</gene>
<comment type="catalytic activity">
    <reaction evidence="14">
        <text>ATP + H2O = ADP + phosphate + H(+)</text>
        <dbReference type="Rhea" id="RHEA:13065"/>
        <dbReference type="ChEBI" id="CHEBI:15377"/>
        <dbReference type="ChEBI" id="CHEBI:15378"/>
        <dbReference type="ChEBI" id="CHEBI:30616"/>
        <dbReference type="ChEBI" id="CHEBI:43474"/>
        <dbReference type="ChEBI" id="CHEBI:456216"/>
        <dbReference type="EC" id="5.6.2.4"/>
    </reaction>
</comment>
<evidence type="ECO:0000256" key="12">
    <source>
        <dbReference type="ARBA" id="ARBA00034808"/>
    </source>
</evidence>
<evidence type="ECO:0000256" key="9">
    <source>
        <dbReference type="ARBA" id="ARBA00023204"/>
    </source>
</evidence>
<dbReference type="GO" id="GO:0004527">
    <property type="term" value="F:exonuclease activity"/>
    <property type="evidence" value="ECO:0007669"/>
    <property type="project" value="UniProtKB-KW"/>
</dbReference>
<evidence type="ECO:0000256" key="7">
    <source>
        <dbReference type="ARBA" id="ARBA00022840"/>
    </source>
</evidence>
<dbReference type="InterPro" id="IPR011604">
    <property type="entry name" value="PDDEXK-like_dom_sf"/>
</dbReference>
<feature type="compositionally biased region" description="Basic and acidic residues" evidence="16">
    <location>
        <begin position="910"/>
        <end position="920"/>
    </location>
</feature>